<dbReference type="Proteomes" id="UP000613401">
    <property type="component" value="Unassembled WGS sequence"/>
</dbReference>
<sequence>MCINRPNDIVIAVVGLAGAGKSTFVSQCTGQNVEIGHNLDACTKLVEPFTFKRNGYTVHLIDTPGFDGSTTSDVLLLQDIAACLNQAYTHGVQVSGIIYLHAINSPRAQGSGRKALRIVKKICGEDAYSVVLLGSTMWNKENFSVAKRREEELINSQELWGDMIAAGSKSFAFYNDRASALIACDYIIQQGQKRTLALQHQMVNEHKSLDETEAGIEIQGDVLRVRELCRSNLAEARREAKRAARLNNEQVASALNASKEDLRLQLYNSERALTIMHGDMEALHARSEAALREELDRLERNRERDEQQRVEMELKMGILEDRLQAQGLEIGPGSAFSRKTISGGMPQSPEEVARLLEKYNDCKKELDLCQKRQDINRHRENTCLLRIGTGAGVVGTAFQIASVGMAAAACTIM</sequence>
<keyword evidence="1" id="KW-0175">Coiled coil</keyword>
<protein>
    <recommendedName>
        <fullName evidence="2">G domain-containing protein</fullName>
    </recommendedName>
</protein>
<evidence type="ECO:0000313" key="3">
    <source>
        <dbReference type="EMBL" id="KAF3808314.1"/>
    </source>
</evidence>
<dbReference type="InterPro" id="IPR027417">
    <property type="entry name" value="P-loop_NTPase"/>
</dbReference>
<dbReference type="RefSeq" id="XP_045267473.1">
    <property type="nucleotide sequence ID" value="XM_045406927.1"/>
</dbReference>
<dbReference type="GO" id="GO:0005525">
    <property type="term" value="F:GTP binding"/>
    <property type="evidence" value="ECO:0007669"/>
    <property type="project" value="InterPro"/>
</dbReference>
<gene>
    <name evidence="3" type="ORF">GCG54_00006935</name>
</gene>
<reference evidence="3" key="2">
    <citation type="submission" date="2020-03" db="EMBL/GenBank/DDBJ databases">
        <authorList>
            <person name="Fu F.-F."/>
            <person name="Chen J."/>
        </authorList>
    </citation>
    <scope>NUCLEOTIDE SEQUENCE</scope>
    <source>
        <strain evidence="3">Lc1</strain>
    </source>
</reference>
<comment type="caution">
    <text evidence="3">The sequence shown here is derived from an EMBL/GenBank/DDBJ whole genome shotgun (WGS) entry which is preliminary data.</text>
</comment>
<name>A0A8H4CQQ1_COLGL</name>
<dbReference type="Pfam" id="PF01926">
    <property type="entry name" value="MMR_HSR1"/>
    <property type="match status" value="1"/>
</dbReference>
<proteinExistence type="predicted"/>
<dbReference type="InterPro" id="IPR006073">
    <property type="entry name" value="GTP-bd"/>
</dbReference>
<dbReference type="AlphaFoldDB" id="A0A8H4CQQ1"/>
<dbReference type="GeneID" id="69014081"/>
<dbReference type="Gene3D" id="3.40.50.300">
    <property type="entry name" value="P-loop containing nucleotide triphosphate hydrolases"/>
    <property type="match status" value="1"/>
</dbReference>
<dbReference type="EMBL" id="WVTB01000022">
    <property type="protein sequence ID" value="KAF3808314.1"/>
    <property type="molecule type" value="Genomic_DNA"/>
</dbReference>
<evidence type="ECO:0000256" key="1">
    <source>
        <dbReference type="SAM" id="Coils"/>
    </source>
</evidence>
<reference evidence="3" key="1">
    <citation type="journal article" date="2020" name="Phytopathology">
        <title>Genome sequence and comparative analysis of Colletotrichum gloeosporioides isolated from Liriodendron leaves.</title>
        <authorList>
            <person name="Fu F.F."/>
            <person name="Hao Z."/>
            <person name="Wang P."/>
            <person name="Lu Y."/>
            <person name="Xue L.J."/>
            <person name="Wei G."/>
            <person name="Tian Y."/>
            <person name="Baishi H."/>
            <person name="Xu H."/>
            <person name="Shi J."/>
            <person name="Cheng T."/>
            <person name="Wang G."/>
            <person name="Yi Y."/>
            <person name="Chen J."/>
        </authorList>
    </citation>
    <scope>NUCLEOTIDE SEQUENCE</scope>
    <source>
        <strain evidence="3">Lc1</strain>
    </source>
</reference>
<organism evidence="3 4">
    <name type="scientific">Colletotrichum gloeosporioides</name>
    <name type="common">Anthracnose fungus</name>
    <name type="synonym">Glomerella cingulata</name>
    <dbReference type="NCBI Taxonomy" id="474922"/>
    <lineage>
        <taxon>Eukaryota</taxon>
        <taxon>Fungi</taxon>
        <taxon>Dikarya</taxon>
        <taxon>Ascomycota</taxon>
        <taxon>Pezizomycotina</taxon>
        <taxon>Sordariomycetes</taxon>
        <taxon>Hypocreomycetidae</taxon>
        <taxon>Glomerellales</taxon>
        <taxon>Glomerellaceae</taxon>
        <taxon>Colletotrichum</taxon>
        <taxon>Colletotrichum gloeosporioides species complex</taxon>
    </lineage>
</organism>
<keyword evidence="4" id="KW-1185">Reference proteome</keyword>
<dbReference type="CDD" id="cd00882">
    <property type="entry name" value="Ras_like_GTPase"/>
    <property type="match status" value="1"/>
</dbReference>
<feature type="coiled-coil region" evidence="1">
    <location>
        <begin position="288"/>
        <end position="322"/>
    </location>
</feature>
<evidence type="ECO:0000259" key="2">
    <source>
        <dbReference type="Pfam" id="PF01926"/>
    </source>
</evidence>
<accession>A0A8H4CQQ1</accession>
<evidence type="ECO:0000313" key="4">
    <source>
        <dbReference type="Proteomes" id="UP000613401"/>
    </source>
</evidence>
<feature type="domain" description="G" evidence="2">
    <location>
        <begin position="11"/>
        <end position="70"/>
    </location>
</feature>
<dbReference type="SUPFAM" id="SSF52540">
    <property type="entry name" value="P-loop containing nucleoside triphosphate hydrolases"/>
    <property type="match status" value="1"/>
</dbReference>